<feature type="domain" description="Amidohydrolase-related" evidence="8">
    <location>
        <begin position="52"/>
        <end position="389"/>
    </location>
</feature>
<dbReference type="EC" id="3.5.1.25" evidence="9"/>
<dbReference type="GO" id="GO:0046872">
    <property type="term" value="F:metal ion binding"/>
    <property type="evidence" value="ECO:0007669"/>
    <property type="project" value="UniProtKB-KW"/>
</dbReference>
<dbReference type="SUPFAM" id="SSF51556">
    <property type="entry name" value="Metallo-dependent hydrolases"/>
    <property type="match status" value="1"/>
</dbReference>
<dbReference type="EMBL" id="SIXF01000002">
    <property type="protein sequence ID" value="TBO44336.1"/>
    <property type="molecule type" value="Genomic_DNA"/>
</dbReference>
<feature type="active site" description="Proton donor/acceptor" evidence="6">
    <location>
        <position position="279"/>
    </location>
</feature>
<evidence type="ECO:0000256" key="4">
    <source>
        <dbReference type="ARBA" id="ARBA00023277"/>
    </source>
</evidence>
<dbReference type="PANTHER" id="PTHR11113:SF14">
    <property type="entry name" value="N-ACETYLGLUCOSAMINE-6-PHOSPHATE DEACETYLASE"/>
    <property type="match status" value="1"/>
</dbReference>
<evidence type="ECO:0000256" key="7">
    <source>
        <dbReference type="PIRSR" id="PIRSR038994-3"/>
    </source>
</evidence>
<gene>
    <name evidence="9" type="primary">nagA</name>
    <name evidence="9" type="ORF">EYS08_03220</name>
</gene>
<dbReference type="CDD" id="cd00854">
    <property type="entry name" value="NagA"/>
    <property type="match status" value="1"/>
</dbReference>
<dbReference type="RefSeq" id="WP_131028416.1">
    <property type="nucleotide sequence ID" value="NZ_SIXF01000002.1"/>
</dbReference>
<dbReference type="OrthoDB" id="9776488at2"/>
<feature type="binding site" evidence="7">
    <location>
        <position position="131"/>
    </location>
    <ligand>
        <name>Zn(2+)</name>
        <dbReference type="ChEBI" id="CHEBI:29105"/>
    </ligand>
</feature>
<evidence type="ECO:0000256" key="2">
    <source>
        <dbReference type="ARBA" id="ARBA00022723"/>
    </source>
</evidence>
<keyword evidence="2 7" id="KW-0479">Metal-binding</keyword>
<dbReference type="PANTHER" id="PTHR11113">
    <property type="entry name" value="N-ACETYLGLUCOSAMINE-6-PHOSPHATE DEACETYLASE"/>
    <property type="match status" value="1"/>
</dbReference>
<evidence type="ECO:0000313" key="9">
    <source>
        <dbReference type="EMBL" id="TBO44336.1"/>
    </source>
</evidence>
<dbReference type="GO" id="GO:0008448">
    <property type="term" value="F:N-acetylglucosamine-6-phosphate deacetylase activity"/>
    <property type="evidence" value="ECO:0007669"/>
    <property type="project" value="UniProtKB-EC"/>
</dbReference>
<dbReference type="Gene3D" id="3.20.20.140">
    <property type="entry name" value="Metal-dependent hydrolases"/>
    <property type="match status" value="1"/>
</dbReference>
<feature type="binding site" evidence="7">
    <location>
        <position position="196"/>
    </location>
    <ligand>
        <name>Zn(2+)</name>
        <dbReference type="ChEBI" id="CHEBI:29105"/>
    </ligand>
</feature>
<evidence type="ECO:0000256" key="6">
    <source>
        <dbReference type="PIRSR" id="PIRSR038994-1"/>
    </source>
</evidence>
<dbReference type="NCBIfam" id="TIGR00221">
    <property type="entry name" value="nagA"/>
    <property type="match status" value="1"/>
</dbReference>
<evidence type="ECO:0000259" key="8">
    <source>
        <dbReference type="Pfam" id="PF01979"/>
    </source>
</evidence>
<accession>A0A4Q9HGH2</accession>
<dbReference type="InterPro" id="IPR032466">
    <property type="entry name" value="Metal_Hydrolase"/>
</dbReference>
<dbReference type="Pfam" id="PF01979">
    <property type="entry name" value="Amidohydro_1"/>
    <property type="match status" value="1"/>
</dbReference>
<proteinExistence type="inferred from homology"/>
<comment type="cofactor">
    <cofactor evidence="7">
        <name>a divalent metal cation</name>
        <dbReference type="ChEBI" id="CHEBI:60240"/>
    </cofactor>
    <text evidence="7">Binds 1 divalent metal cation per subunit.</text>
</comment>
<organism evidence="9 10">
    <name type="scientific">Pedobacter kyonggii</name>
    <dbReference type="NCBI Taxonomy" id="1926871"/>
    <lineage>
        <taxon>Bacteria</taxon>
        <taxon>Pseudomonadati</taxon>
        <taxon>Bacteroidota</taxon>
        <taxon>Sphingobacteriia</taxon>
        <taxon>Sphingobacteriales</taxon>
        <taxon>Sphingobacteriaceae</taxon>
        <taxon>Pedobacter</taxon>
    </lineage>
</organism>
<comment type="caution">
    <text evidence="9">The sequence shown here is derived from an EMBL/GenBank/DDBJ whole genome shotgun (WGS) entry which is preliminary data.</text>
</comment>
<keyword evidence="3 5" id="KW-0378">Hydrolase</keyword>
<protein>
    <submittedName>
        <fullName evidence="9">N-acetylglucosamine-6-phosphate deacetylase</fullName>
        <ecNumber evidence="9">3.5.1.25</ecNumber>
    </submittedName>
</protein>
<feature type="binding site" evidence="7">
    <location>
        <position position="217"/>
    </location>
    <ligand>
        <name>Zn(2+)</name>
        <dbReference type="ChEBI" id="CHEBI:29105"/>
    </ligand>
</feature>
<keyword evidence="4 5" id="KW-0119">Carbohydrate metabolism</keyword>
<dbReference type="AlphaFoldDB" id="A0A4Q9HGH2"/>
<evidence type="ECO:0000256" key="1">
    <source>
        <dbReference type="ARBA" id="ARBA00010716"/>
    </source>
</evidence>
<keyword evidence="10" id="KW-1185">Reference proteome</keyword>
<dbReference type="InterPro" id="IPR011059">
    <property type="entry name" value="Metal-dep_hydrolase_composite"/>
</dbReference>
<name>A0A4Q9HGH2_9SPHI</name>
<dbReference type="PIRSF" id="PIRSF038994">
    <property type="entry name" value="NagA"/>
    <property type="match status" value="1"/>
</dbReference>
<sequence>MNIIKIHNGRIISPLRVIDGGCVIVRDGKIESVNHIDINVPGAVVIDAKGKYISPGFIDLHVHGGGGHDFMDNEIDGYLAIAALHAKHGTTSLMPTTLSCEYQDLIDTLDVYEKADSVNHSGAQFIGIHIEGPYFSMEQKGAQDARYIRVPNIEEYTGIIARSNNIKRWSAAPELKGAIAFGQYLKERNILPSIAHTDAIYEEVVPAFENGFTHATHFYSCMSGVSRRNAYRYAGVIESAYLIDDMTVEIIADGVHLPPPLLKLVLKIKGADKIALITDAMRAAGMPPGLSKLGSKKDGLEVIVEDDVAKLTDRSAFAGSVATMDRLVRNMVSLADTTIVDAVKMASLTPATIMGLQNAKGSLTAGKDADIVIFDDDINVLLTMVKGKNIYTNELFSK</sequence>
<dbReference type="Gene3D" id="2.30.40.10">
    <property type="entry name" value="Urease, subunit C, domain 1"/>
    <property type="match status" value="1"/>
</dbReference>
<dbReference type="Proteomes" id="UP000291819">
    <property type="component" value="Unassembled WGS sequence"/>
</dbReference>
<dbReference type="FunFam" id="3.20.20.140:FF:000004">
    <property type="entry name" value="N-acetylglucosamine-6-phosphate deacetylase"/>
    <property type="match status" value="1"/>
</dbReference>
<evidence type="ECO:0000256" key="3">
    <source>
        <dbReference type="ARBA" id="ARBA00022801"/>
    </source>
</evidence>
<dbReference type="InterPro" id="IPR006680">
    <property type="entry name" value="Amidohydro-rel"/>
</dbReference>
<dbReference type="SUPFAM" id="SSF51338">
    <property type="entry name" value="Composite domain of metallo-dependent hydrolases"/>
    <property type="match status" value="1"/>
</dbReference>
<evidence type="ECO:0000256" key="5">
    <source>
        <dbReference type="PIRNR" id="PIRNR038994"/>
    </source>
</evidence>
<dbReference type="GO" id="GO:0006046">
    <property type="term" value="P:N-acetylglucosamine catabolic process"/>
    <property type="evidence" value="ECO:0007669"/>
    <property type="project" value="TreeGrafter"/>
</dbReference>
<evidence type="ECO:0000313" key="10">
    <source>
        <dbReference type="Proteomes" id="UP000291819"/>
    </source>
</evidence>
<reference evidence="9 10" key="1">
    <citation type="submission" date="2019-02" db="EMBL/GenBank/DDBJ databases">
        <title>Pedobacter kyonggii whole genome sequence analysis.</title>
        <authorList>
            <person name="Dahal R.H."/>
        </authorList>
    </citation>
    <scope>NUCLEOTIDE SEQUENCE [LARGE SCALE GENOMIC DNA]</scope>
    <source>
        <strain evidence="9 10">K-4-11-1</strain>
    </source>
</reference>
<dbReference type="InterPro" id="IPR003764">
    <property type="entry name" value="GlcNAc_6-P_deAcase"/>
</dbReference>
<comment type="similarity">
    <text evidence="1 5">Belongs to the metallo-dependent hydrolases superfamily. NagA family.</text>
</comment>